<evidence type="ECO:0000313" key="7">
    <source>
        <dbReference type="Proteomes" id="UP000008141"/>
    </source>
</evidence>
<keyword evidence="4" id="KW-0067">ATP-binding</keyword>
<dbReference type="InterPro" id="IPR002624">
    <property type="entry name" value="DCK/DGK"/>
</dbReference>
<keyword evidence="4" id="KW-0547">Nucleotide-binding</keyword>
<dbReference type="EMBL" id="GL433853">
    <property type="protein sequence ID" value="EFN53091.1"/>
    <property type="molecule type" value="Genomic_DNA"/>
</dbReference>
<dbReference type="eggNOG" id="KOG4235">
    <property type="taxonomic scope" value="Eukaryota"/>
</dbReference>
<dbReference type="InParanoid" id="E1ZMD4"/>
<feature type="binding site" evidence="3">
    <location>
        <position position="168"/>
    </location>
    <ligand>
        <name>substrate</name>
    </ligand>
</feature>
<dbReference type="InterPro" id="IPR031314">
    <property type="entry name" value="DNK_dom"/>
</dbReference>
<dbReference type="Proteomes" id="UP000008141">
    <property type="component" value="Unassembled WGS sequence"/>
</dbReference>
<reference evidence="6 7" key="1">
    <citation type="journal article" date="2010" name="Plant Cell">
        <title>The Chlorella variabilis NC64A genome reveals adaptation to photosymbiosis, coevolution with viruses, and cryptic sex.</title>
        <authorList>
            <person name="Blanc G."/>
            <person name="Duncan G."/>
            <person name="Agarkova I."/>
            <person name="Borodovsky M."/>
            <person name="Gurnon J."/>
            <person name="Kuo A."/>
            <person name="Lindquist E."/>
            <person name="Lucas S."/>
            <person name="Pangilinan J."/>
            <person name="Polle J."/>
            <person name="Salamov A."/>
            <person name="Terry A."/>
            <person name="Yamada T."/>
            <person name="Dunigan D.D."/>
            <person name="Grigoriev I.V."/>
            <person name="Claverie J.M."/>
            <person name="Van Etten J.L."/>
        </authorList>
    </citation>
    <scope>NUCLEOTIDE SEQUENCE [LARGE SCALE GENOMIC DNA]</scope>
    <source>
        <strain evidence="6 7">NC64A</strain>
    </source>
</reference>
<dbReference type="Gene3D" id="3.40.50.300">
    <property type="entry name" value="P-loop containing nucleotide triphosphate hydrolases"/>
    <property type="match status" value="1"/>
</dbReference>
<feature type="binding site" evidence="4">
    <location>
        <begin position="159"/>
        <end position="163"/>
    </location>
    <ligand>
        <name>ATP</name>
        <dbReference type="ChEBI" id="CHEBI:30616"/>
    </ligand>
</feature>
<dbReference type="PANTHER" id="PTHR10513:SF35">
    <property type="entry name" value="DEOXYADENOSINE KINASE"/>
    <property type="match status" value="1"/>
</dbReference>
<dbReference type="OrthoDB" id="567086at2759"/>
<gene>
    <name evidence="6" type="ORF">CHLNCDRAFT_10864</name>
</gene>
<feature type="non-terminal residue" evidence="6">
    <location>
        <position position="1"/>
    </location>
</feature>
<dbReference type="PANTHER" id="PTHR10513">
    <property type="entry name" value="DEOXYNUCLEOSIDE KINASE"/>
    <property type="match status" value="1"/>
</dbReference>
<dbReference type="CDD" id="cd01673">
    <property type="entry name" value="dNK"/>
    <property type="match status" value="1"/>
</dbReference>
<dbReference type="GO" id="GO:0005524">
    <property type="term" value="F:ATP binding"/>
    <property type="evidence" value="ECO:0007669"/>
    <property type="project" value="UniProtKB-KW"/>
</dbReference>
<evidence type="ECO:0000256" key="4">
    <source>
        <dbReference type="PIRSR" id="PIRSR000705-3"/>
    </source>
</evidence>
<protein>
    <recommendedName>
        <fullName evidence="5">Deoxynucleoside kinase domain-containing protein</fullName>
    </recommendedName>
</protein>
<name>E1ZMD4_CHLVA</name>
<feature type="binding site" evidence="3">
    <location>
        <position position="63"/>
    </location>
    <ligand>
        <name>substrate</name>
    </ligand>
</feature>
<feature type="binding site" evidence="4">
    <location>
        <begin position="7"/>
        <end position="15"/>
    </location>
    <ligand>
        <name>ATP</name>
        <dbReference type="ChEBI" id="CHEBI:30616"/>
    </ligand>
</feature>
<evidence type="ECO:0000256" key="2">
    <source>
        <dbReference type="PIRSR" id="PIRSR000705-1"/>
    </source>
</evidence>
<evidence type="ECO:0000256" key="1">
    <source>
        <dbReference type="ARBA" id="ARBA00007420"/>
    </source>
</evidence>
<feature type="binding site" evidence="3">
    <location>
        <position position="100"/>
    </location>
    <ligand>
        <name>substrate</name>
    </ligand>
</feature>
<dbReference type="GO" id="GO:0019136">
    <property type="term" value="F:deoxynucleoside kinase activity"/>
    <property type="evidence" value="ECO:0007669"/>
    <property type="project" value="InterPro"/>
</dbReference>
<comment type="similarity">
    <text evidence="1">Belongs to the DCK/DGK family.</text>
</comment>
<dbReference type="KEGG" id="cvr:CHLNCDRAFT_10864"/>
<evidence type="ECO:0000256" key="3">
    <source>
        <dbReference type="PIRSR" id="PIRSR000705-2"/>
    </source>
</evidence>
<feature type="domain" description="Deoxynucleoside kinase" evidence="5">
    <location>
        <begin position="3"/>
        <end position="187"/>
    </location>
</feature>
<dbReference type="GO" id="GO:0005737">
    <property type="term" value="C:cytoplasm"/>
    <property type="evidence" value="ECO:0007669"/>
    <property type="project" value="TreeGrafter"/>
</dbReference>
<sequence length="188" mass="21952">VTLSVEGNISAGKSTFLDVLSHEETHLRDILKVVQEPVENWQAYECLDRHGRGVTANVLEKFYSDPHRYAYSFQHYVLMSRMKKDRDTRQAGKDLRVLERSIFSDRQVFVRAMHRAGTMEDFEVSVYNTIFDQEVTHDIELVPDGFVYLRANPGTCMQRMRRRNRGEEGGVSQAYLEELHANHEDWLL</sequence>
<dbReference type="STRING" id="554065.E1ZMD4"/>
<dbReference type="InterPro" id="IPR027417">
    <property type="entry name" value="P-loop_NTPase"/>
</dbReference>
<feature type="non-terminal residue" evidence="6">
    <location>
        <position position="188"/>
    </location>
</feature>
<organism evidence="7">
    <name type="scientific">Chlorella variabilis</name>
    <name type="common">Green alga</name>
    <dbReference type="NCBI Taxonomy" id="554065"/>
    <lineage>
        <taxon>Eukaryota</taxon>
        <taxon>Viridiplantae</taxon>
        <taxon>Chlorophyta</taxon>
        <taxon>core chlorophytes</taxon>
        <taxon>Trebouxiophyceae</taxon>
        <taxon>Chlorellales</taxon>
        <taxon>Chlorellaceae</taxon>
        <taxon>Chlorella clade</taxon>
        <taxon>Chlorella</taxon>
    </lineage>
</organism>
<dbReference type="SUPFAM" id="SSF52540">
    <property type="entry name" value="P-loop containing nucleoside triphosphate hydrolases"/>
    <property type="match status" value="1"/>
</dbReference>
<feature type="binding site" evidence="3">
    <location>
        <position position="105"/>
    </location>
    <ligand>
        <name>substrate</name>
    </ligand>
</feature>
<dbReference type="OMA" id="EAMVMTP"/>
<feature type="active site" description="Proton acceptor" evidence="2">
    <location>
        <position position="99"/>
    </location>
</feature>
<dbReference type="GeneID" id="17352400"/>
<dbReference type="AlphaFoldDB" id="E1ZMD4"/>
<dbReference type="InterPro" id="IPR050566">
    <property type="entry name" value="Deoxyribonucleoside_kinase"/>
</dbReference>
<feature type="binding site" evidence="3">
    <location>
        <position position="36"/>
    </location>
    <ligand>
        <name>substrate</name>
    </ligand>
</feature>
<proteinExistence type="inferred from homology"/>
<dbReference type="Pfam" id="PF01712">
    <property type="entry name" value="dNK"/>
    <property type="match status" value="1"/>
</dbReference>
<evidence type="ECO:0000313" key="6">
    <source>
        <dbReference type="EMBL" id="EFN53091.1"/>
    </source>
</evidence>
<evidence type="ECO:0000259" key="5">
    <source>
        <dbReference type="Pfam" id="PF01712"/>
    </source>
</evidence>
<feature type="binding site" evidence="3">
    <location>
        <position position="74"/>
    </location>
    <ligand>
        <name>substrate</name>
    </ligand>
</feature>
<dbReference type="RefSeq" id="XP_005845193.1">
    <property type="nucleotide sequence ID" value="XM_005845131.1"/>
</dbReference>
<accession>E1ZMD4</accession>
<dbReference type="PIRSF" id="PIRSF000705">
    <property type="entry name" value="DNK"/>
    <property type="match status" value="1"/>
</dbReference>
<keyword evidence="7" id="KW-1185">Reference proteome</keyword>